<evidence type="ECO:0008006" key="4">
    <source>
        <dbReference type="Google" id="ProtNLM"/>
    </source>
</evidence>
<keyword evidence="3" id="KW-1185">Reference proteome</keyword>
<gene>
    <name evidence="2" type="ORF">RR48_09777</name>
</gene>
<evidence type="ECO:0000256" key="1">
    <source>
        <dbReference type="SAM" id="MobiDB-lite"/>
    </source>
</evidence>
<dbReference type="InParanoid" id="A0A194R3M4"/>
<dbReference type="InterPro" id="IPR050951">
    <property type="entry name" value="Retrovirus_Pol_polyprotein"/>
</dbReference>
<sequence length="303" mass="33201">MHHSNGQAERYVRTVLNLIRVESNNKKSTWSDALCKIQIMLNITKQKTTQYSALYLLIGTNATTPIIHALVRDVAMENSSPNREATREISRSNAKAALDKNRLGQDARVNRQRHTSKKFQVNDQVFVIKYSQSGGKLDSGMRGPYRVTRILPNDRYEMKLLSGSRGKTTQAAAQYMVLWIGEWCPESCSAFFDGKVSTERFNVVLLTVHLLYVRVSAGMKGECFPCWSERAGGAVHASSEAVVLQYPALAGVAPTCSVGSALGNNPDDDDVGETSDRPADPASADTSPQTGNEQELAAVTNTT</sequence>
<dbReference type="AlphaFoldDB" id="A0A194R3M4"/>
<dbReference type="EMBL" id="KQ460855">
    <property type="protein sequence ID" value="KPJ11840.1"/>
    <property type="molecule type" value="Genomic_DNA"/>
</dbReference>
<proteinExistence type="predicted"/>
<organism evidence="2 3">
    <name type="scientific">Papilio machaon</name>
    <name type="common">Old World swallowtail butterfly</name>
    <dbReference type="NCBI Taxonomy" id="76193"/>
    <lineage>
        <taxon>Eukaryota</taxon>
        <taxon>Metazoa</taxon>
        <taxon>Ecdysozoa</taxon>
        <taxon>Arthropoda</taxon>
        <taxon>Hexapoda</taxon>
        <taxon>Insecta</taxon>
        <taxon>Pterygota</taxon>
        <taxon>Neoptera</taxon>
        <taxon>Endopterygota</taxon>
        <taxon>Lepidoptera</taxon>
        <taxon>Glossata</taxon>
        <taxon>Ditrysia</taxon>
        <taxon>Papilionoidea</taxon>
        <taxon>Papilionidae</taxon>
        <taxon>Papilioninae</taxon>
        <taxon>Papilio</taxon>
    </lineage>
</organism>
<accession>A0A194R3M4</accession>
<protein>
    <recommendedName>
        <fullName evidence="4">Integrase catalytic domain-containing protein</fullName>
    </recommendedName>
</protein>
<evidence type="ECO:0000313" key="3">
    <source>
        <dbReference type="Proteomes" id="UP000053240"/>
    </source>
</evidence>
<dbReference type="PANTHER" id="PTHR37984">
    <property type="entry name" value="PROTEIN CBG26694"/>
    <property type="match status" value="1"/>
</dbReference>
<dbReference type="GO" id="GO:0003676">
    <property type="term" value="F:nucleic acid binding"/>
    <property type="evidence" value="ECO:0007669"/>
    <property type="project" value="InterPro"/>
</dbReference>
<dbReference type="InterPro" id="IPR036397">
    <property type="entry name" value="RNaseH_sf"/>
</dbReference>
<evidence type="ECO:0000313" key="2">
    <source>
        <dbReference type="EMBL" id="KPJ11840.1"/>
    </source>
</evidence>
<dbReference type="Gene3D" id="3.30.420.10">
    <property type="entry name" value="Ribonuclease H-like superfamily/Ribonuclease H"/>
    <property type="match status" value="1"/>
</dbReference>
<feature type="compositionally biased region" description="Polar residues" evidence="1">
    <location>
        <begin position="284"/>
        <end position="303"/>
    </location>
</feature>
<dbReference type="PANTHER" id="PTHR37984:SF5">
    <property type="entry name" value="PROTEIN NYNRIN-LIKE"/>
    <property type="match status" value="1"/>
</dbReference>
<dbReference type="Proteomes" id="UP000053240">
    <property type="component" value="Unassembled WGS sequence"/>
</dbReference>
<feature type="region of interest" description="Disordered" evidence="1">
    <location>
        <begin position="260"/>
        <end position="303"/>
    </location>
</feature>
<name>A0A194R3M4_PAPMA</name>
<reference evidence="2 3" key="1">
    <citation type="journal article" date="2015" name="Nat. Commun.">
        <title>Outbred genome sequencing and CRISPR/Cas9 gene editing in butterflies.</title>
        <authorList>
            <person name="Li X."/>
            <person name="Fan D."/>
            <person name="Zhang W."/>
            <person name="Liu G."/>
            <person name="Zhang L."/>
            <person name="Zhao L."/>
            <person name="Fang X."/>
            <person name="Chen L."/>
            <person name="Dong Y."/>
            <person name="Chen Y."/>
            <person name="Ding Y."/>
            <person name="Zhao R."/>
            <person name="Feng M."/>
            <person name="Zhu Y."/>
            <person name="Feng Y."/>
            <person name="Jiang X."/>
            <person name="Zhu D."/>
            <person name="Xiang H."/>
            <person name="Feng X."/>
            <person name="Li S."/>
            <person name="Wang J."/>
            <person name="Zhang G."/>
            <person name="Kronforst M.R."/>
            <person name="Wang W."/>
        </authorList>
    </citation>
    <scope>NUCLEOTIDE SEQUENCE [LARGE SCALE GENOMIC DNA]</scope>
    <source>
        <strain evidence="2">Ya'a_city_454_Pm</strain>
        <tissue evidence="2">Whole body</tissue>
    </source>
</reference>